<sequence length="123" mass="14270">MKLNLSMNVNVTCEGTHLHSNMLRMVVVSVSIFLSLLGNVRFWTRSVRRPYTPWRYDVLPRFPKLGMELLDYDPSQRPRSNAEHESNVALRCQILARHLLTIRSGMKPMRNAVNHVSVRRNGI</sequence>
<evidence type="ECO:0000256" key="1">
    <source>
        <dbReference type="SAM" id="Phobius"/>
    </source>
</evidence>
<gene>
    <name evidence="2" type="ORF">K503DRAFT_108262</name>
</gene>
<dbReference type="InParanoid" id="A0A1B7NFE8"/>
<feature type="transmembrane region" description="Helical" evidence="1">
    <location>
        <begin position="22"/>
        <end position="40"/>
    </location>
</feature>
<protein>
    <submittedName>
        <fullName evidence="2">Uncharacterized protein</fullName>
    </submittedName>
</protein>
<proteinExistence type="predicted"/>
<keyword evidence="1" id="KW-0812">Transmembrane</keyword>
<organism evidence="2 3">
    <name type="scientific">Rhizopogon vinicolor AM-OR11-026</name>
    <dbReference type="NCBI Taxonomy" id="1314800"/>
    <lineage>
        <taxon>Eukaryota</taxon>
        <taxon>Fungi</taxon>
        <taxon>Dikarya</taxon>
        <taxon>Basidiomycota</taxon>
        <taxon>Agaricomycotina</taxon>
        <taxon>Agaricomycetes</taxon>
        <taxon>Agaricomycetidae</taxon>
        <taxon>Boletales</taxon>
        <taxon>Suillineae</taxon>
        <taxon>Rhizopogonaceae</taxon>
        <taxon>Rhizopogon</taxon>
    </lineage>
</organism>
<reference evidence="2 3" key="1">
    <citation type="submission" date="2016-06" db="EMBL/GenBank/DDBJ databases">
        <title>Comparative genomics of the ectomycorrhizal sister species Rhizopogon vinicolor and Rhizopogon vesiculosus (Basidiomycota: Boletales) reveals a divergence of the mating type B locus.</title>
        <authorList>
            <consortium name="DOE Joint Genome Institute"/>
            <person name="Mujic A.B."/>
            <person name="Kuo A."/>
            <person name="Tritt A."/>
            <person name="Lipzen A."/>
            <person name="Chen C."/>
            <person name="Johnson J."/>
            <person name="Sharma A."/>
            <person name="Barry K."/>
            <person name="Grigoriev I.V."/>
            <person name="Spatafora J.W."/>
        </authorList>
    </citation>
    <scope>NUCLEOTIDE SEQUENCE [LARGE SCALE GENOMIC DNA]</scope>
    <source>
        <strain evidence="2 3">AM-OR11-026</strain>
    </source>
</reference>
<evidence type="ECO:0000313" key="3">
    <source>
        <dbReference type="Proteomes" id="UP000092154"/>
    </source>
</evidence>
<keyword evidence="3" id="KW-1185">Reference proteome</keyword>
<dbReference type="EMBL" id="KV448135">
    <property type="protein sequence ID" value="OAX43631.1"/>
    <property type="molecule type" value="Genomic_DNA"/>
</dbReference>
<keyword evidence="1" id="KW-0472">Membrane</keyword>
<accession>A0A1B7NFE8</accession>
<evidence type="ECO:0000313" key="2">
    <source>
        <dbReference type="EMBL" id="OAX43631.1"/>
    </source>
</evidence>
<name>A0A1B7NFE8_9AGAM</name>
<keyword evidence="1" id="KW-1133">Transmembrane helix</keyword>
<dbReference type="AlphaFoldDB" id="A0A1B7NFE8"/>
<dbReference type="Proteomes" id="UP000092154">
    <property type="component" value="Unassembled WGS sequence"/>
</dbReference>